<proteinExistence type="predicted"/>
<name>A0A926Y3L5_9BACT</name>
<gene>
    <name evidence="8" type="ORF">IC229_15400</name>
</gene>
<dbReference type="Gene3D" id="3.40.50.1970">
    <property type="match status" value="1"/>
</dbReference>
<dbReference type="Pfam" id="PF01761">
    <property type="entry name" value="DHQ_synthase"/>
    <property type="match status" value="1"/>
</dbReference>
<protein>
    <submittedName>
        <fullName evidence="8">3-dehydroquinate synthase</fullName>
        <ecNumber evidence="8">4.2.3.4</ecNumber>
    </submittedName>
</protein>
<keyword evidence="4" id="KW-0057">Aromatic amino acid biosynthesis</keyword>
<keyword evidence="2" id="KW-0028">Amino-acid biosynthesis</keyword>
<dbReference type="AlphaFoldDB" id="A0A926Y3L5"/>
<dbReference type="CDD" id="cd08198">
    <property type="entry name" value="DHQS-like"/>
    <property type="match status" value="1"/>
</dbReference>
<keyword evidence="5 8" id="KW-0456">Lyase</keyword>
<dbReference type="Gene3D" id="1.20.1090.10">
    <property type="entry name" value="Dehydroquinate synthase-like - alpha domain"/>
    <property type="match status" value="1"/>
</dbReference>
<comment type="cofactor">
    <cofactor evidence="1">
        <name>NAD(+)</name>
        <dbReference type="ChEBI" id="CHEBI:57540"/>
    </cofactor>
</comment>
<feature type="domain" description="3-dehydroquinate synthase N-terminal" evidence="6">
    <location>
        <begin position="80"/>
        <end position="193"/>
    </location>
</feature>
<dbReference type="GO" id="GO:0009073">
    <property type="term" value="P:aromatic amino acid family biosynthetic process"/>
    <property type="evidence" value="ECO:0007669"/>
    <property type="project" value="UniProtKB-KW"/>
</dbReference>
<dbReference type="InterPro" id="IPR056179">
    <property type="entry name" value="DHQS_C"/>
</dbReference>
<dbReference type="PANTHER" id="PTHR43622">
    <property type="entry name" value="3-DEHYDROQUINATE SYNTHASE"/>
    <property type="match status" value="1"/>
</dbReference>
<evidence type="ECO:0000259" key="7">
    <source>
        <dbReference type="Pfam" id="PF24621"/>
    </source>
</evidence>
<dbReference type="SUPFAM" id="SSF56796">
    <property type="entry name" value="Dehydroquinate synthase-like"/>
    <property type="match status" value="1"/>
</dbReference>
<dbReference type="PANTHER" id="PTHR43622:SF7">
    <property type="entry name" value="3-DEHYDROQUINATE SYNTHASE, CHLOROPLASTIC"/>
    <property type="match status" value="1"/>
</dbReference>
<comment type="caution">
    <text evidence="8">The sequence shown here is derived from an EMBL/GenBank/DDBJ whole genome shotgun (WGS) entry which is preliminary data.</text>
</comment>
<evidence type="ECO:0000256" key="2">
    <source>
        <dbReference type="ARBA" id="ARBA00022605"/>
    </source>
</evidence>
<dbReference type="InterPro" id="IPR030960">
    <property type="entry name" value="DHQS/DOIS_N"/>
</dbReference>
<dbReference type="InterPro" id="IPR050071">
    <property type="entry name" value="Dehydroquinate_synthase"/>
</dbReference>
<evidence type="ECO:0000313" key="9">
    <source>
        <dbReference type="Proteomes" id="UP000598820"/>
    </source>
</evidence>
<accession>A0A926Y3L5</accession>
<dbReference type="Proteomes" id="UP000598820">
    <property type="component" value="Unassembled WGS sequence"/>
</dbReference>
<reference evidence="8" key="1">
    <citation type="submission" date="2020-09" db="EMBL/GenBank/DDBJ databases">
        <authorList>
            <person name="Kim M.K."/>
        </authorList>
    </citation>
    <scope>NUCLEOTIDE SEQUENCE</scope>
    <source>
        <strain evidence="8">BT702</strain>
    </source>
</reference>
<evidence type="ECO:0000259" key="6">
    <source>
        <dbReference type="Pfam" id="PF01761"/>
    </source>
</evidence>
<evidence type="ECO:0000256" key="3">
    <source>
        <dbReference type="ARBA" id="ARBA00023027"/>
    </source>
</evidence>
<dbReference type="GO" id="GO:0008652">
    <property type="term" value="P:amino acid biosynthetic process"/>
    <property type="evidence" value="ECO:0007669"/>
    <property type="project" value="UniProtKB-KW"/>
</dbReference>
<dbReference type="GO" id="GO:0003856">
    <property type="term" value="F:3-dehydroquinate synthase activity"/>
    <property type="evidence" value="ECO:0007669"/>
    <property type="project" value="UniProtKB-EC"/>
</dbReference>
<evidence type="ECO:0000256" key="5">
    <source>
        <dbReference type="ARBA" id="ARBA00023239"/>
    </source>
</evidence>
<dbReference type="RefSeq" id="WP_190887891.1">
    <property type="nucleotide sequence ID" value="NZ_JACWZY010000012.1"/>
</dbReference>
<dbReference type="NCBIfam" id="NF004852">
    <property type="entry name" value="PRK06203.1"/>
    <property type="match status" value="1"/>
</dbReference>
<dbReference type="Pfam" id="PF24621">
    <property type="entry name" value="DHQS_C"/>
    <property type="match status" value="1"/>
</dbReference>
<dbReference type="EC" id="4.2.3.4" evidence="8"/>
<organism evidence="8 9">
    <name type="scientific">Spirosoma profusum</name>
    <dbReference type="NCBI Taxonomy" id="2771354"/>
    <lineage>
        <taxon>Bacteria</taxon>
        <taxon>Pseudomonadati</taxon>
        <taxon>Bacteroidota</taxon>
        <taxon>Cytophagia</taxon>
        <taxon>Cytophagales</taxon>
        <taxon>Cytophagaceae</taxon>
        <taxon>Spirosoma</taxon>
    </lineage>
</organism>
<evidence type="ECO:0000313" key="8">
    <source>
        <dbReference type="EMBL" id="MBD2702035.1"/>
    </source>
</evidence>
<sequence length="389" mass="43114">MDHLKQTFAVRFTYTVFFTEQLFDTKNLLFADFFRQQAADKLAKPILFVLDAGVTEAHPKLAASITTYLAKHTAFTPELLTVPGGEAAKNDPALVEKIVDAVDRFGIDRHAYVVAVGGGSVLDLVGYAAAISHRGIRHIRIPTTVLSQNDSGVGVKNGVNYRHKKNFLGTFAPPVAVFNDSQFLTTLDDRDWRSGISEAVKVALIKDATFFNWLETNAQALAHRDRAAMDYLIHQCAQLHLQHIAGGDPFEMGSSRPLDFGHWSAHKLEQLTNFSLRHGEAVAIGIALDTLYSQQLGWLDETDTNRILSTLRTLGFNLYHPMLDADDSAGLLKGLSEFREHLGGQLTIMLLEGIGRGVEVHDMDNERIRQSIATLKESNDLTYNVLETL</sequence>
<evidence type="ECO:0000256" key="1">
    <source>
        <dbReference type="ARBA" id="ARBA00001911"/>
    </source>
</evidence>
<feature type="domain" description="3-dehydroquinate synthase C-terminal" evidence="7">
    <location>
        <begin position="195"/>
        <end position="328"/>
    </location>
</feature>
<keyword evidence="9" id="KW-1185">Reference proteome</keyword>
<evidence type="ECO:0000256" key="4">
    <source>
        <dbReference type="ARBA" id="ARBA00023141"/>
    </source>
</evidence>
<keyword evidence="3" id="KW-0520">NAD</keyword>
<dbReference type="EMBL" id="JACWZY010000012">
    <property type="protein sequence ID" value="MBD2702035.1"/>
    <property type="molecule type" value="Genomic_DNA"/>
</dbReference>